<keyword evidence="3" id="KW-0732">Signal</keyword>
<evidence type="ECO:0000259" key="11">
    <source>
        <dbReference type="PROSITE" id="PS50853"/>
    </source>
</evidence>
<dbReference type="CDD" id="cd00063">
    <property type="entry name" value="FN3"/>
    <property type="match status" value="2"/>
</dbReference>
<dbReference type="Pfam" id="PF23144">
    <property type="entry name" value="Fn3_PTPRU"/>
    <property type="match status" value="1"/>
</dbReference>
<dbReference type="SMART" id="SM00060">
    <property type="entry name" value="FN3"/>
    <property type="match status" value="2"/>
</dbReference>
<proteinExistence type="predicted"/>
<dbReference type="InterPro" id="IPR013783">
    <property type="entry name" value="Ig-like_fold"/>
</dbReference>
<accession>A0AA41MK19</accession>
<dbReference type="AlphaFoldDB" id="A0AA41MK19"/>
<dbReference type="Pfam" id="PF00041">
    <property type="entry name" value="fn3"/>
    <property type="match status" value="1"/>
</dbReference>
<dbReference type="InterPro" id="IPR036116">
    <property type="entry name" value="FN3_sf"/>
</dbReference>
<evidence type="ECO:0000256" key="10">
    <source>
        <dbReference type="SAM" id="Phobius"/>
    </source>
</evidence>
<keyword evidence="5 10" id="KW-1133">Transmembrane helix</keyword>
<feature type="domain" description="Fibronectin type-III" evidence="11">
    <location>
        <begin position="100"/>
        <end position="206"/>
    </location>
</feature>
<feature type="region of interest" description="Disordered" evidence="9">
    <location>
        <begin position="496"/>
        <end position="517"/>
    </location>
</feature>
<dbReference type="InterPro" id="IPR051622">
    <property type="entry name" value="R-tyr_protein_phosphatases"/>
</dbReference>
<comment type="caution">
    <text evidence="12">The sequence shown here is derived from an EMBL/GenBank/DDBJ whole genome shotgun (WGS) entry which is preliminary data.</text>
</comment>
<dbReference type="PANTHER" id="PTHR24051">
    <property type="entry name" value="SUSHI DOMAIN-CONTAINING PROTEIN 1"/>
    <property type="match status" value="1"/>
</dbReference>
<dbReference type="FunFam" id="2.60.40.10:FF:000152">
    <property type="entry name" value="receptor-type tyrosine-protein phosphatase T isoform X1"/>
    <property type="match status" value="1"/>
</dbReference>
<evidence type="ECO:0000256" key="1">
    <source>
        <dbReference type="ARBA" id="ARBA00004479"/>
    </source>
</evidence>
<feature type="domain" description="Fibronectin type-III" evidence="11">
    <location>
        <begin position="5"/>
        <end position="99"/>
    </location>
</feature>
<feature type="compositionally biased region" description="Polar residues" evidence="9">
    <location>
        <begin position="444"/>
        <end position="468"/>
    </location>
</feature>
<evidence type="ECO:0000313" key="13">
    <source>
        <dbReference type="Proteomes" id="UP001166674"/>
    </source>
</evidence>
<evidence type="ECO:0000313" key="12">
    <source>
        <dbReference type="EMBL" id="MBZ3873188.1"/>
    </source>
</evidence>
<dbReference type="SUPFAM" id="SSF49265">
    <property type="entry name" value="Fibronectin type III"/>
    <property type="match status" value="1"/>
</dbReference>
<dbReference type="Gene3D" id="2.60.40.10">
    <property type="entry name" value="Immunoglobulins"/>
    <property type="match status" value="2"/>
</dbReference>
<name>A0AA41MK19_SCICA</name>
<keyword evidence="8" id="KW-0325">Glycoprotein</keyword>
<feature type="transmembrane region" description="Helical" evidence="10">
    <location>
        <begin position="396"/>
        <end position="417"/>
    </location>
</feature>
<dbReference type="EMBL" id="JAATJV010201043">
    <property type="protein sequence ID" value="MBZ3873188.1"/>
    <property type="molecule type" value="Genomic_DNA"/>
</dbReference>
<comment type="subcellular location">
    <subcellularLocation>
        <location evidence="1">Membrane</location>
        <topology evidence="1">Single-pass type I membrane protein</topology>
    </subcellularLocation>
</comment>
<evidence type="ECO:0000256" key="5">
    <source>
        <dbReference type="ARBA" id="ARBA00022989"/>
    </source>
</evidence>
<evidence type="ECO:0000256" key="3">
    <source>
        <dbReference type="ARBA" id="ARBA00022729"/>
    </source>
</evidence>
<dbReference type="PROSITE" id="PS50853">
    <property type="entry name" value="FN3"/>
    <property type="match status" value="2"/>
</dbReference>
<dbReference type="PANTHER" id="PTHR24051:SF12">
    <property type="entry name" value="PROTEIN-TYROSINE-PHOSPHATASE"/>
    <property type="match status" value="1"/>
</dbReference>
<reference evidence="12" key="1">
    <citation type="submission" date="2020-03" db="EMBL/GenBank/DDBJ databases">
        <title>Studies in the Genomics of Life Span.</title>
        <authorList>
            <person name="Glass D."/>
        </authorList>
    </citation>
    <scope>NUCLEOTIDE SEQUENCE</scope>
    <source>
        <strain evidence="12">SUZIE</strain>
        <tissue evidence="12">Muscle</tissue>
    </source>
</reference>
<evidence type="ECO:0000256" key="2">
    <source>
        <dbReference type="ARBA" id="ARBA00022692"/>
    </source>
</evidence>
<keyword evidence="12" id="KW-0675">Receptor</keyword>
<dbReference type="Proteomes" id="UP001166674">
    <property type="component" value="Unassembled WGS sequence"/>
</dbReference>
<keyword evidence="2 10" id="KW-0812">Transmembrane</keyword>
<sequence>DPVHGPQNVEIVDIRARQLTLQWEPFGYAVTRCHSYNLTVQYQYVFNLQQYEAEEVIQTSSHYTLRGLRPFMTIRLRLLLSNPEGRMESEELVVQTEEDVPGAVPLESIQGGPFEEKIYIQWKPPNETNGVITLYEINYKAVGSLDPNADLSSQRGKVFKLRNETHHLFVGLYPGTTYSFTIKASTAKGFGPPVTTRIATKISAPSMPEYDTDTPLNETDTTITVMLKPAQSRGAPVSVYQLVVKEERLQKSRRAADIIECFSVPVSYRNASSLDSLHYFAAELKPANLPVTQPFTVGDNKTYNGYWNPPLSPLKSYSIYFQALSKANGETKINCVRLATKAGERVHQAVKASEAPVLFSIIPASVLLEATKAPGASTQNSNTVEPEKQVDNTVKMAGVIAGLLMFIIILLGVMLTIKRRKLAKKQKETQSGAQREMGPVASTDKPTTKLSASRNDEGFSSSSQDVNGFRSTCPVDTLKDSFCGNRSPGALRKAVVPSSDIPNLDQSLGTYGEMNKE</sequence>
<dbReference type="FunFam" id="2.60.40.10:FF:000019">
    <property type="entry name" value="receptor-type tyrosine-protein phosphatase kappa isoform X2"/>
    <property type="match status" value="1"/>
</dbReference>
<gene>
    <name evidence="12" type="ORF">SUZIE_121685</name>
</gene>
<organism evidence="12 13">
    <name type="scientific">Sciurus carolinensis</name>
    <name type="common">Eastern gray squirrel</name>
    <dbReference type="NCBI Taxonomy" id="30640"/>
    <lineage>
        <taxon>Eukaryota</taxon>
        <taxon>Metazoa</taxon>
        <taxon>Chordata</taxon>
        <taxon>Craniata</taxon>
        <taxon>Vertebrata</taxon>
        <taxon>Euteleostomi</taxon>
        <taxon>Mammalia</taxon>
        <taxon>Eutheria</taxon>
        <taxon>Euarchontoglires</taxon>
        <taxon>Glires</taxon>
        <taxon>Rodentia</taxon>
        <taxon>Sciuromorpha</taxon>
        <taxon>Sciuridae</taxon>
        <taxon>Sciurinae</taxon>
        <taxon>Sciurini</taxon>
        <taxon>Sciurus</taxon>
    </lineage>
</organism>
<keyword evidence="4" id="KW-0677">Repeat</keyword>
<feature type="compositionally biased region" description="Polar residues" evidence="9">
    <location>
        <begin position="500"/>
        <end position="509"/>
    </location>
</feature>
<feature type="region of interest" description="Disordered" evidence="9">
    <location>
        <begin position="426"/>
        <end position="468"/>
    </location>
</feature>
<dbReference type="InterPro" id="IPR057598">
    <property type="entry name" value="Fn3_PTPRU"/>
</dbReference>
<feature type="non-terminal residue" evidence="12">
    <location>
        <position position="1"/>
    </location>
</feature>
<evidence type="ECO:0000256" key="8">
    <source>
        <dbReference type="ARBA" id="ARBA00023180"/>
    </source>
</evidence>
<dbReference type="InterPro" id="IPR003961">
    <property type="entry name" value="FN3_dom"/>
</dbReference>
<dbReference type="GO" id="GO:0016020">
    <property type="term" value="C:membrane"/>
    <property type="evidence" value="ECO:0007669"/>
    <property type="project" value="UniProtKB-SubCell"/>
</dbReference>
<evidence type="ECO:0000256" key="4">
    <source>
        <dbReference type="ARBA" id="ARBA00022737"/>
    </source>
</evidence>
<evidence type="ECO:0000256" key="9">
    <source>
        <dbReference type="SAM" id="MobiDB-lite"/>
    </source>
</evidence>
<keyword evidence="6 10" id="KW-0472">Membrane</keyword>
<keyword evidence="7" id="KW-1015">Disulfide bond</keyword>
<dbReference type="PRINTS" id="PR00014">
    <property type="entry name" value="FNTYPEIII"/>
</dbReference>
<protein>
    <submittedName>
        <fullName evidence="12">Receptor-type tyrosine-protein phosphatase T</fullName>
    </submittedName>
</protein>
<evidence type="ECO:0000256" key="6">
    <source>
        <dbReference type="ARBA" id="ARBA00023136"/>
    </source>
</evidence>
<keyword evidence="13" id="KW-1185">Reference proteome</keyword>
<evidence type="ECO:0000256" key="7">
    <source>
        <dbReference type="ARBA" id="ARBA00023157"/>
    </source>
</evidence>